<name>S8AJF9_PENO1</name>
<proteinExistence type="predicted"/>
<sequence>MAPLYKDLSRLSFTLPIQTPVLHTREDLPAWTKHIRNTAELCGVWQYCNPEQTEEAYLIRRKALDTSSHPPGLSHLQGRLKPSGGIRNKDLDRMQLLVAESKKSEMELAHKKSALETIYQMILAPASKWKKFVDKPSPYHQLVEFKNFMDGPSTDEMNRLYSEWSELQRLGQSPDVQKYLTHFKALYGACEELNLATRSTIEALGESLLMSFRDTWGRLEGQSWFTKDSGRPYTEKEETYSDFEEEETMEDEEAPYDEESDYVWSEEYFLYSADALSDRWEDPWPDL</sequence>
<protein>
    <submittedName>
        <fullName evidence="2">Uncharacterized protein</fullName>
    </submittedName>
</protein>
<feature type="region of interest" description="Disordered" evidence="1">
    <location>
        <begin position="230"/>
        <end position="257"/>
    </location>
</feature>
<gene>
    <name evidence="2" type="ORF">PDE_00834</name>
</gene>
<dbReference type="OrthoDB" id="4357842at2759"/>
<reference evidence="2 3" key="1">
    <citation type="journal article" date="2013" name="PLoS ONE">
        <title>Genomic and secretomic analyses reveal unique features of the lignocellulolytic enzyme system of Penicillium decumbens.</title>
        <authorList>
            <person name="Liu G."/>
            <person name="Zhang L."/>
            <person name="Wei X."/>
            <person name="Zou G."/>
            <person name="Qin Y."/>
            <person name="Ma L."/>
            <person name="Li J."/>
            <person name="Zheng H."/>
            <person name="Wang S."/>
            <person name="Wang C."/>
            <person name="Xun L."/>
            <person name="Zhao G.-P."/>
            <person name="Zhou Z."/>
            <person name="Qu Y."/>
        </authorList>
    </citation>
    <scope>NUCLEOTIDE SEQUENCE [LARGE SCALE GENOMIC DNA]</scope>
    <source>
        <strain evidence="3">114-2 / CGMCC 5302</strain>
    </source>
</reference>
<dbReference type="Proteomes" id="UP000019376">
    <property type="component" value="Unassembled WGS sequence"/>
</dbReference>
<dbReference type="EMBL" id="KB644408">
    <property type="protein sequence ID" value="EPS25898.1"/>
    <property type="molecule type" value="Genomic_DNA"/>
</dbReference>
<dbReference type="STRING" id="933388.S8AJF9"/>
<keyword evidence="3" id="KW-1185">Reference proteome</keyword>
<dbReference type="HOGENOM" id="CLU_970118_0_0_1"/>
<dbReference type="PhylomeDB" id="S8AJF9"/>
<evidence type="ECO:0000313" key="3">
    <source>
        <dbReference type="Proteomes" id="UP000019376"/>
    </source>
</evidence>
<feature type="compositionally biased region" description="Basic and acidic residues" evidence="1">
    <location>
        <begin position="230"/>
        <end position="239"/>
    </location>
</feature>
<evidence type="ECO:0000256" key="1">
    <source>
        <dbReference type="SAM" id="MobiDB-lite"/>
    </source>
</evidence>
<evidence type="ECO:0000313" key="2">
    <source>
        <dbReference type="EMBL" id="EPS25898.1"/>
    </source>
</evidence>
<dbReference type="AlphaFoldDB" id="S8AJF9"/>
<feature type="compositionally biased region" description="Acidic residues" evidence="1">
    <location>
        <begin position="240"/>
        <end position="257"/>
    </location>
</feature>
<accession>S8AJF9</accession>
<organism evidence="2 3">
    <name type="scientific">Penicillium oxalicum (strain 114-2 / CGMCC 5302)</name>
    <name type="common">Penicillium decumbens</name>
    <dbReference type="NCBI Taxonomy" id="933388"/>
    <lineage>
        <taxon>Eukaryota</taxon>
        <taxon>Fungi</taxon>
        <taxon>Dikarya</taxon>
        <taxon>Ascomycota</taxon>
        <taxon>Pezizomycotina</taxon>
        <taxon>Eurotiomycetes</taxon>
        <taxon>Eurotiomycetidae</taxon>
        <taxon>Eurotiales</taxon>
        <taxon>Aspergillaceae</taxon>
        <taxon>Penicillium</taxon>
    </lineage>
</organism>